<feature type="transmembrane region" description="Helical" evidence="1">
    <location>
        <begin position="285"/>
        <end position="306"/>
    </location>
</feature>
<sequence length="335" mass="34466">MRVKVSALGIVVLVCLCGGRADAGPAEDRAAADALFEEGRELLKAGRAAEACPKFAASQKLHPRPGRLLQLGDCYEKNGETARAWETFREAESAARVDKDERRMEVASQRAGDLEPKLAKLVVEVPPEARVAGLLVRRNGKSVEATAWGVAVPVDPGEQRIEVTAPGKKAWVGKVVVEGKPGVTTAWVPALVDEVKGEQVGAGKEEGAGKSWVAIGVGAGLALAGIGTGVGLLVAAGGAGEEADALDDAMPDMACDPTHPDHAANKANCATLLSTVQRKDTFTNVGTGALVAGGVLAVGTVVYALLPTKKQATMGFTLVPTVTPTFAGFAATGQF</sequence>
<evidence type="ECO:0000256" key="1">
    <source>
        <dbReference type="SAM" id="Phobius"/>
    </source>
</evidence>
<keyword evidence="1" id="KW-1133">Transmembrane helix</keyword>
<keyword evidence="2" id="KW-0732">Signal</keyword>
<keyword evidence="1" id="KW-0812">Transmembrane</keyword>
<dbReference type="Proteomes" id="UP001160301">
    <property type="component" value="Unassembled WGS sequence"/>
</dbReference>
<protein>
    <recommendedName>
        <fullName evidence="5">Tetratricopeptide repeat protein</fullName>
    </recommendedName>
</protein>
<comment type="caution">
    <text evidence="3">The sequence shown here is derived from an EMBL/GenBank/DDBJ whole genome shotgun (WGS) entry which is preliminary data.</text>
</comment>
<reference evidence="3 4" key="1">
    <citation type="submission" date="2023-04" db="EMBL/GenBank/DDBJ databases">
        <title>The genome sequence of Polyangium sorediatum DSM14670.</title>
        <authorList>
            <person name="Zhang X."/>
        </authorList>
    </citation>
    <scope>NUCLEOTIDE SEQUENCE [LARGE SCALE GENOMIC DNA]</scope>
    <source>
        <strain evidence="3 4">DSM 14670</strain>
    </source>
</reference>
<dbReference type="EMBL" id="JARZHI010000020">
    <property type="protein sequence ID" value="MDI1432325.1"/>
    <property type="molecule type" value="Genomic_DNA"/>
</dbReference>
<feature type="signal peptide" evidence="2">
    <location>
        <begin position="1"/>
        <end position="23"/>
    </location>
</feature>
<gene>
    <name evidence="3" type="ORF">QHF89_22705</name>
</gene>
<dbReference type="RefSeq" id="WP_136968195.1">
    <property type="nucleotide sequence ID" value="NZ_JARZHI010000020.1"/>
</dbReference>
<name>A0ABT6NVF0_9BACT</name>
<dbReference type="InterPro" id="IPR011990">
    <property type="entry name" value="TPR-like_helical_dom_sf"/>
</dbReference>
<evidence type="ECO:0008006" key="5">
    <source>
        <dbReference type="Google" id="ProtNLM"/>
    </source>
</evidence>
<dbReference type="Gene3D" id="1.25.40.10">
    <property type="entry name" value="Tetratricopeptide repeat domain"/>
    <property type="match status" value="1"/>
</dbReference>
<proteinExistence type="predicted"/>
<dbReference type="SUPFAM" id="SSF48452">
    <property type="entry name" value="TPR-like"/>
    <property type="match status" value="1"/>
</dbReference>
<evidence type="ECO:0000256" key="2">
    <source>
        <dbReference type="SAM" id="SignalP"/>
    </source>
</evidence>
<evidence type="ECO:0000313" key="4">
    <source>
        <dbReference type="Proteomes" id="UP001160301"/>
    </source>
</evidence>
<accession>A0ABT6NVF0</accession>
<organism evidence="3 4">
    <name type="scientific">Polyangium sorediatum</name>
    <dbReference type="NCBI Taxonomy" id="889274"/>
    <lineage>
        <taxon>Bacteria</taxon>
        <taxon>Pseudomonadati</taxon>
        <taxon>Myxococcota</taxon>
        <taxon>Polyangia</taxon>
        <taxon>Polyangiales</taxon>
        <taxon>Polyangiaceae</taxon>
        <taxon>Polyangium</taxon>
    </lineage>
</organism>
<evidence type="ECO:0000313" key="3">
    <source>
        <dbReference type="EMBL" id="MDI1432325.1"/>
    </source>
</evidence>
<keyword evidence="1" id="KW-0472">Membrane</keyword>
<feature type="chain" id="PRO_5047137987" description="Tetratricopeptide repeat protein" evidence="2">
    <location>
        <begin position="24"/>
        <end position="335"/>
    </location>
</feature>
<keyword evidence="4" id="KW-1185">Reference proteome</keyword>